<keyword evidence="2" id="KW-1185">Reference proteome</keyword>
<dbReference type="Proteomes" id="UP000199259">
    <property type="component" value="Unassembled WGS sequence"/>
</dbReference>
<evidence type="ECO:0000313" key="1">
    <source>
        <dbReference type="EMBL" id="SDF85193.1"/>
    </source>
</evidence>
<dbReference type="EMBL" id="FNCA01000004">
    <property type="protein sequence ID" value="SDF85193.1"/>
    <property type="molecule type" value="Genomic_DNA"/>
</dbReference>
<comment type="caution">
    <text evidence="1">The sequence shown here is derived from an EMBL/GenBank/DDBJ whole genome shotgun (WGS) entry which is preliminary data.</text>
</comment>
<accession>A0A7Z7FEB3</accession>
<organism evidence="1 2">
    <name type="scientific">Methanolobus vulcani</name>
    <dbReference type="NCBI Taxonomy" id="38026"/>
    <lineage>
        <taxon>Archaea</taxon>
        <taxon>Methanobacteriati</taxon>
        <taxon>Methanobacteriota</taxon>
        <taxon>Stenosarchaea group</taxon>
        <taxon>Methanomicrobia</taxon>
        <taxon>Methanosarcinales</taxon>
        <taxon>Methanosarcinaceae</taxon>
        <taxon>Methanolobus</taxon>
    </lineage>
</organism>
<dbReference type="OrthoDB" id="142781at2157"/>
<gene>
    <name evidence="1" type="ORF">SAMN04488589_1525</name>
</gene>
<reference evidence="1 2" key="1">
    <citation type="submission" date="2016-10" db="EMBL/GenBank/DDBJ databases">
        <authorList>
            <person name="Varghese N."/>
            <person name="Submissions S."/>
        </authorList>
    </citation>
    <scope>NUCLEOTIDE SEQUENCE [LARGE SCALE GENOMIC DNA]</scope>
    <source>
        <strain evidence="1 2">PL 12/M</strain>
    </source>
</reference>
<sequence>MKRTTMLLAIGAAFLLLGGIGAVNANTNENTNTWYGPMYNWMTDHMGGYGYGLGTCWGSYGDSYGYADTTQEYAVSTVKEAYDIAKTEISADASMDNIYHMGRWWIVYYTDDAGTIKQGRIDAFTGDVITDTSTYSGTYQSGTYGRGYRGGMGPGMMYGY</sequence>
<evidence type="ECO:0008006" key="3">
    <source>
        <dbReference type="Google" id="ProtNLM"/>
    </source>
</evidence>
<proteinExistence type="predicted"/>
<dbReference type="AlphaFoldDB" id="A0A7Z7FEB3"/>
<evidence type="ECO:0000313" key="2">
    <source>
        <dbReference type="Proteomes" id="UP000199259"/>
    </source>
</evidence>
<name>A0A7Z7FEB3_9EURY</name>
<protein>
    <recommendedName>
        <fullName evidence="3">Peptidase propeptide and YPEB domain-containing protein</fullName>
    </recommendedName>
</protein>
<dbReference type="RefSeq" id="WP_154717814.1">
    <property type="nucleotide sequence ID" value="NZ_FNCA01000004.1"/>
</dbReference>